<dbReference type="EMBL" id="CP072133">
    <property type="protein sequence ID" value="QTH72017.1"/>
    <property type="molecule type" value="Genomic_DNA"/>
</dbReference>
<dbReference type="KEGG" id="pxi:J5O05_03660"/>
<feature type="compositionally biased region" description="Acidic residues" evidence="2">
    <location>
        <begin position="568"/>
        <end position="587"/>
    </location>
</feature>
<feature type="compositionally biased region" description="Acidic residues" evidence="2">
    <location>
        <begin position="684"/>
        <end position="696"/>
    </location>
</feature>
<feature type="region of interest" description="Disordered" evidence="2">
    <location>
        <begin position="684"/>
        <end position="704"/>
    </location>
</feature>
<dbReference type="InterPro" id="IPR019734">
    <property type="entry name" value="TPR_rpt"/>
</dbReference>
<keyword evidence="1" id="KW-0802">TPR repeat</keyword>
<dbReference type="RefSeq" id="WP_208843640.1">
    <property type="nucleotide sequence ID" value="NZ_CP072133.1"/>
</dbReference>
<dbReference type="NCBIfam" id="TIGR03504">
    <property type="entry name" value="FimV_Cterm"/>
    <property type="match status" value="1"/>
</dbReference>
<evidence type="ECO:0000256" key="2">
    <source>
        <dbReference type="SAM" id="MobiDB-lite"/>
    </source>
</evidence>
<gene>
    <name evidence="3" type="ORF">J5O05_03660</name>
</gene>
<feature type="region of interest" description="Disordered" evidence="2">
    <location>
        <begin position="647"/>
        <end position="668"/>
    </location>
</feature>
<feature type="region of interest" description="Disordered" evidence="2">
    <location>
        <begin position="556"/>
        <end position="587"/>
    </location>
</feature>
<sequence>MTLIRFWKKNQKKTYCQKTVFLKSQRLDDLDALLEEDPAEDALSEDSLSEEFEPQIGDLASLQDVLDDTQFGDLNDVAETPKSSEQSEIDPFEDNAPDEAELIDGDDLLAQLDGESSQEDDLQEQALGDFKNVDQLLNELQATEDELAPKQPQWHDPLDDDVEEVDIDLGDDPLVDEIDLTSEDETLEDVVTPSAELEEYPELAFDGDDNEVSSELDDAFGSEIDLDGDTDTLSVDVNEQAQNDENEFDLDAELNSDAFTDEGMPLDDAEAFSLEDELEDKLETTSDAATVEAESEENTDAETLLEDELDGELETTSDAATVEAESVEDTDAETLLDDKSALDAELNSDAFTDEAMTLENAEAFSLEDELDDELETTSDVATIEAESEENTDTETLLDDESALDAELNSDAFTDEAMTLENAEEFSLEDELDDELETTSDAATVEAESEENTDAETLLDDESALDAELNSDAFTDEAMTLENAEEFSLEDELDDELETTSDAATVEAESSEDTDAETLLDDESALDAGLNTDAFTDDAMTLEDAEAFSLEDELDDELEATSDAATVEAESEEDTDAEEFSFEEELDDEFEVTADDNVLDDSAFDLDAELNSSDFNDDKLSLDDFEDELEISSGVEEDLEDELNSSQFDEANFVQDDEPKQSDNSERTPEAFLAELDDALGQVEEFDEEAENDEETVQPDIEKPPLVDEQAIEDEFMADFTQTDFDALLNELAEPEPLDPDEDQLHVDFDALLADEDIQDVEISTEGQAIASEDFVDIESLLEQSDDAELENEPYEEINMDVGLGDFEEFLAGENAVDVDAEEGGFSAKLDLARAYLEIGDLESAAQSIQDVLDNGPDSLTAEAEQLLLRTK</sequence>
<dbReference type="InterPro" id="IPR020011">
    <property type="entry name" value="FimV_C"/>
</dbReference>
<keyword evidence="4" id="KW-1185">Reference proteome</keyword>
<feature type="compositionally biased region" description="Acidic residues" evidence="2">
    <location>
        <begin position="365"/>
        <end position="376"/>
    </location>
</feature>
<dbReference type="InterPro" id="IPR038440">
    <property type="entry name" value="FimV_C_sf"/>
</dbReference>
<feature type="region of interest" description="Disordered" evidence="2">
    <location>
        <begin position="424"/>
        <end position="461"/>
    </location>
</feature>
<feature type="compositionally biased region" description="Acidic residues" evidence="2">
    <location>
        <begin position="385"/>
        <end position="400"/>
    </location>
</feature>
<organism evidence="3 4">
    <name type="scientific">Pseudoalteromonas xiamenensis</name>
    <dbReference type="NCBI Taxonomy" id="882626"/>
    <lineage>
        <taxon>Bacteria</taxon>
        <taxon>Pseudomonadati</taxon>
        <taxon>Pseudomonadota</taxon>
        <taxon>Gammaproteobacteria</taxon>
        <taxon>Alteromonadales</taxon>
        <taxon>Pseudoalteromonadaceae</taxon>
        <taxon>Pseudoalteromonas</taxon>
    </lineage>
</organism>
<dbReference type="Proteomes" id="UP000664904">
    <property type="component" value="Chromosome"/>
</dbReference>
<accession>A0A975DHW0</accession>
<name>A0A975DHW0_9GAMM</name>
<feature type="compositionally biased region" description="Basic and acidic residues" evidence="2">
    <location>
        <begin position="656"/>
        <end position="668"/>
    </location>
</feature>
<feature type="compositionally biased region" description="Acidic residues" evidence="2">
    <location>
        <begin position="446"/>
        <end position="461"/>
    </location>
</feature>
<feature type="region of interest" description="Disordered" evidence="2">
    <location>
        <begin position="365"/>
        <end position="400"/>
    </location>
</feature>
<feature type="region of interest" description="Disordered" evidence="2">
    <location>
        <begin position="281"/>
        <end position="341"/>
    </location>
</feature>
<feature type="region of interest" description="Disordered" evidence="2">
    <location>
        <begin position="68"/>
        <end position="99"/>
    </location>
</feature>
<feature type="compositionally biased region" description="Acidic residues" evidence="2">
    <location>
        <begin position="293"/>
        <end position="315"/>
    </location>
</feature>
<feature type="compositionally biased region" description="Acidic residues" evidence="2">
    <location>
        <begin position="485"/>
        <end position="498"/>
    </location>
</feature>
<feature type="compositionally biased region" description="Acidic residues" evidence="2">
    <location>
        <begin position="325"/>
        <end position="335"/>
    </location>
</feature>
<feature type="repeat" description="TPR" evidence="1">
    <location>
        <begin position="825"/>
        <end position="858"/>
    </location>
</feature>
<dbReference type="AlphaFoldDB" id="A0A975DHW0"/>
<feature type="compositionally biased region" description="Acidic residues" evidence="2">
    <location>
        <begin position="508"/>
        <end position="524"/>
    </location>
</feature>
<dbReference type="Gene3D" id="1.20.58.2200">
    <property type="match status" value="1"/>
</dbReference>
<proteinExistence type="predicted"/>
<dbReference type="PROSITE" id="PS50005">
    <property type="entry name" value="TPR"/>
    <property type="match status" value="1"/>
</dbReference>
<evidence type="ECO:0000313" key="4">
    <source>
        <dbReference type="Proteomes" id="UP000664904"/>
    </source>
</evidence>
<feature type="compositionally biased region" description="Acidic residues" evidence="2">
    <location>
        <begin position="424"/>
        <end position="437"/>
    </location>
</feature>
<evidence type="ECO:0000256" key="1">
    <source>
        <dbReference type="PROSITE-ProRule" id="PRU00339"/>
    </source>
</evidence>
<feature type="region of interest" description="Disordered" evidence="2">
    <location>
        <begin position="485"/>
        <end position="524"/>
    </location>
</feature>
<feature type="compositionally biased region" description="Acidic residues" evidence="2">
    <location>
        <begin position="87"/>
        <end position="99"/>
    </location>
</feature>
<protein>
    <submittedName>
        <fullName evidence="3">Uncharacterized protein</fullName>
    </submittedName>
</protein>
<reference evidence="3" key="1">
    <citation type="submission" date="2021-03" db="EMBL/GenBank/DDBJ databases">
        <title>Complete Genome of Pseudoalteromonas xiamenensis STKMTI.2, a new potential marine bacterium producing anti-Vibrio compounds.</title>
        <authorList>
            <person name="Handayani D.P."/>
            <person name="Isnansetyo A."/>
            <person name="Istiqomah I."/>
            <person name="Jumina J."/>
        </authorList>
    </citation>
    <scope>NUCLEOTIDE SEQUENCE</scope>
    <source>
        <strain evidence="3">STKMTI.2</strain>
    </source>
</reference>
<evidence type="ECO:0000313" key="3">
    <source>
        <dbReference type="EMBL" id="QTH72017.1"/>
    </source>
</evidence>